<dbReference type="AlphaFoldDB" id="A0A061E148"/>
<reference evidence="5 6" key="1">
    <citation type="journal article" date="2013" name="Genome Biol.">
        <title>The genome sequence of the most widely cultivated cacao type and its use to identify candidate genes regulating pod color.</title>
        <authorList>
            <person name="Motamayor J.C."/>
            <person name="Mockaitis K."/>
            <person name="Schmutz J."/>
            <person name="Haiminen N."/>
            <person name="Iii D.L."/>
            <person name="Cornejo O."/>
            <person name="Findley S.D."/>
            <person name="Zheng P."/>
            <person name="Utro F."/>
            <person name="Royaert S."/>
            <person name="Saski C."/>
            <person name="Jenkins J."/>
            <person name="Podicheti R."/>
            <person name="Zhao M."/>
            <person name="Scheffler B.E."/>
            <person name="Stack J.C."/>
            <person name="Feltus F.A."/>
            <person name="Mustiga G.M."/>
            <person name="Amores F."/>
            <person name="Phillips W."/>
            <person name="Marelli J.P."/>
            <person name="May G.D."/>
            <person name="Shapiro H."/>
            <person name="Ma J."/>
            <person name="Bustamante C.D."/>
            <person name="Schnell R.J."/>
            <person name="Main D."/>
            <person name="Gilbert D."/>
            <person name="Parida L."/>
            <person name="Kuhn D.N."/>
        </authorList>
    </citation>
    <scope>NUCLEOTIDE SEQUENCE [LARGE SCALE GENOMIC DNA]</scope>
    <source>
        <strain evidence="6">cv. Matina 1-6</strain>
    </source>
</reference>
<dbReference type="Pfam" id="PF24300">
    <property type="entry name" value="KWL1"/>
    <property type="match status" value="1"/>
</dbReference>
<gene>
    <name evidence="5" type="ORF">TCM_005360</name>
</gene>
<dbReference type="InParanoid" id="A0A061E148"/>
<proteinExistence type="predicted"/>
<keyword evidence="4" id="KW-1133">Transmembrane helix</keyword>
<evidence type="ECO:0000313" key="6">
    <source>
        <dbReference type="Proteomes" id="UP000026915"/>
    </source>
</evidence>
<keyword evidence="3" id="KW-0732">Signal</keyword>
<protein>
    <submittedName>
        <fullName evidence="5">Uncharacterized protein</fullName>
    </submittedName>
</protein>
<evidence type="ECO:0000313" key="5">
    <source>
        <dbReference type="EMBL" id="EOX96003.1"/>
    </source>
</evidence>
<feature type="transmembrane region" description="Helical" evidence="4">
    <location>
        <begin position="7"/>
        <end position="25"/>
    </location>
</feature>
<dbReference type="PANTHER" id="PTHR33191:SF58">
    <property type="entry name" value="RIPENING-RELATED PROTEIN 1"/>
    <property type="match status" value="1"/>
</dbReference>
<evidence type="ECO:0000256" key="3">
    <source>
        <dbReference type="ARBA" id="ARBA00022729"/>
    </source>
</evidence>
<keyword evidence="6" id="KW-1185">Reference proteome</keyword>
<comment type="subcellular location">
    <subcellularLocation>
        <location evidence="1">Secreted</location>
    </subcellularLocation>
</comment>
<dbReference type="EMBL" id="CM001879">
    <property type="protein sequence ID" value="EOX96003.1"/>
    <property type="molecule type" value="Genomic_DNA"/>
</dbReference>
<sequence>MNSHICSNIFLLICFLFLVTNFFILDVETCACNPSGVANLTLRSFNRGGNGGRPSACDNRYYSDDELLVALSTGWFDHRRDVPSTSESVAMEKVLRRRLLINVTLEPVVILLTITSPLVVTTSFAPQEVSGMPWECPKVNGVEWIYNGLMHNMVGFQHLQCSKQEHIYVYLFCYGDVVSWGVDSHSRESKILIHFKTE</sequence>
<keyword evidence="4" id="KW-0472">Membrane</keyword>
<dbReference type="GO" id="GO:0005576">
    <property type="term" value="C:extracellular region"/>
    <property type="evidence" value="ECO:0007669"/>
    <property type="project" value="UniProtKB-SubCell"/>
</dbReference>
<name>A0A061E148_THECC</name>
<keyword evidence="4" id="KW-0812">Transmembrane</keyword>
<dbReference type="Proteomes" id="UP000026915">
    <property type="component" value="Chromosome 1"/>
</dbReference>
<dbReference type="Gramene" id="EOX96003">
    <property type="protein sequence ID" value="EOX96003"/>
    <property type="gene ID" value="TCM_005360"/>
</dbReference>
<dbReference type="HOGENOM" id="CLU_1380260_0_0_1"/>
<dbReference type="PANTHER" id="PTHR33191">
    <property type="entry name" value="RIPENING-RELATED PROTEIN 2-RELATED"/>
    <property type="match status" value="1"/>
</dbReference>
<accession>A0A061E148</accession>
<evidence type="ECO:0000256" key="2">
    <source>
        <dbReference type="ARBA" id="ARBA00022525"/>
    </source>
</evidence>
<evidence type="ECO:0000256" key="4">
    <source>
        <dbReference type="SAM" id="Phobius"/>
    </source>
</evidence>
<evidence type="ECO:0000256" key="1">
    <source>
        <dbReference type="ARBA" id="ARBA00004613"/>
    </source>
</evidence>
<dbReference type="STRING" id="3641.A0A061E148"/>
<dbReference type="InterPro" id="IPR039271">
    <property type="entry name" value="Kiwellin-like"/>
</dbReference>
<keyword evidence="2" id="KW-0964">Secreted</keyword>
<organism evidence="5 6">
    <name type="scientific">Theobroma cacao</name>
    <name type="common">Cacao</name>
    <name type="synonym">Cocoa</name>
    <dbReference type="NCBI Taxonomy" id="3641"/>
    <lineage>
        <taxon>Eukaryota</taxon>
        <taxon>Viridiplantae</taxon>
        <taxon>Streptophyta</taxon>
        <taxon>Embryophyta</taxon>
        <taxon>Tracheophyta</taxon>
        <taxon>Spermatophyta</taxon>
        <taxon>Magnoliopsida</taxon>
        <taxon>eudicotyledons</taxon>
        <taxon>Gunneridae</taxon>
        <taxon>Pentapetalae</taxon>
        <taxon>rosids</taxon>
        <taxon>malvids</taxon>
        <taxon>Malvales</taxon>
        <taxon>Malvaceae</taxon>
        <taxon>Byttnerioideae</taxon>
        <taxon>Theobroma</taxon>
    </lineage>
</organism>